<gene>
    <name evidence="1" type="ORF">Tco_1016298</name>
</gene>
<protein>
    <submittedName>
        <fullName evidence="1">Uncharacterized protein</fullName>
    </submittedName>
</protein>
<evidence type="ECO:0000313" key="1">
    <source>
        <dbReference type="EMBL" id="GJT64818.1"/>
    </source>
</evidence>
<keyword evidence="2" id="KW-1185">Reference proteome</keyword>
<accession>A0ABQ5FPK4</accession>
<reference evidence="1" key="1">
    <citation type="journal article" date="2022" name="Int. J. Mol. Sci.">
        <title>Draft Genome of Tanacetum Coccineum: Genomic Comparison of Closely Related Tanacetum-Family Plants.</title>
        <authorList>
            <person name="Yamashiro T."/>
            <person name="Shiraishi A."/>
            <person name="Nakayama K."/>
            <person name="Satake H."/>
        </authorList>
    </citation>
    <scope>NUCLEOTIDE SEQUENCE</scope>
</reference>
<sequence length="86" mass="10033">MEILPVSTSNNTAVVIIEQRVKVNQKAHILELKRRNHEEHCSDNLYDVSIKEDTAYSCPQLHSASMKERSICRIQKKPYIVFKYKS</sequence>
<dbReference type="EMBL" id="BQNB010017580">
    <property type="protein sequence ID" value="GJT64818.1"/>
    <property type="molecule type" value="Genomic_DNA"/>
</dbReference>
<evidence type="ECO:0000313" key="2">
    <source>
        <dbReference type="Proteomes" id="UP001151760"/>
    </source>
</evidence>
<dbReference type="Proteomes" id="UP001151760">
    <property type="component" value="Unassembled WGS sequence"/>
</dbReference>
<name>A0ABQ5FPK4_9ASTR</name>
<organism evidence="1 2">
    <name type="scientific">Tanacetum coccineum</name>
    <dbReference type="NCBI Taxonomy" id="301880"/>
    <lineage>
        <taxon>Eukaryota</taxon>
        <taxon>Viridiplantae</taxon>
        <taxon>Streptophyta</taxon>
        <taxon>Embryophyta</taxon>
        <taxon>Tracheophyta</taxon>
        <taxon>Spermatophyta</taxon>
        <taxon>Magnoliopsida</taxon>
        <taxon>eudicotyledons</taxon>
        <taxon>Gunneridae</taxon>
        <taxon>Pentapetalae</taxon>
        <taxon>asterids</taxon>
        <taxon>campanulids</taxon>
        <taxon>Asterales</taxon>
        <taxon>Asteraceae</taxon>
        <taxon>Asteroideae</taxon>
        <taxon>Anthemideae</taxon>
        <taxon>Anthemidinae</taxon>
        <taxon>Tanacetum</taxon>
    </lineage>
</organism>
<proteinExistence type="predicted"/>
<comment type="caution">
    <text evidence="1">The sequence shown here is derived from an EMBL/GenBank/DDBJ whole genome shotgun (WGS) entry which is preliminary data.</text>
</comment>
<reference evidence="1" key="2">
    <citation type="submission" date="2022-01" db="EMBL/GenBank/DDBJ databases">
        <authorList>
            <person name="Yamashiro T."/>
            <person name="Shiraishi A."/>
            <person name="Satake H."/>
            <person name="Nakayama K."/>
        </authorList>
    </citation>
    <scope>NUCLEOTIDE SEQUENCE</scope>
</reference>